<name>A0AC61SBD3_9EURY</name>
<protein>
    <submittedName>
        <fullName evidence="1">Molybdopterin molybdenumtransferase MoeA</fullName>
    </submittedName>
</protein>
<evidence type="ECO:0000313" key="2">
    <source>
        <dbReference type="Proteomes" id="UP000315423"/>
    </source>
</evidence>
<sequence length="372" mass="40951">MICVDDAKEMLDRFSYGRRIRVDVYDSLGCVLAEDIISDIDVPSFDRSEMDGYAIKDLNGRRFKLVAEMHAGDDRDVIVGDGECVWVATGAKIPMRANLVIPVEKTQRLKDDVIVYEPQRESHISKKGCDIPNGEKILKSGCILHERNIGIIATLGVRNVLVYGTPNVGVLSTGDELSRINDVNSLTLSAIVKQSGCSPIFMGTATDDIDLIKKKIVEAMKYDVIITSGGISSGKKDLMPIIVSEMGEVLFHTVKMRPGMPMLAGVIDEKPIICMPGNVTSCLVCAHVLLFPMLRKMAHLPLIKTIRCARLSEKAVSEYGMRRYLPVKLTDGVAYPTFRGSGLITSIAHADGFVEIKEDETLTEGEVEVWVF</sequence>
<dbReference type="EMBL" id="QYBA01000115">
    <property type="protein sequence ID" value="TKY91880.1"/>
    <property type="molecule type" value="Genomic_DNA"/>
</dbReference>
<dbReference type="Proteomes" id="UP000315423">
    <property type="component" value="Unassembled WGS sequence"/>
</dbReference>
<reference evidence="1" key="1">
    <citation type="submission" date="2018-09" db="EMBL/GenBank/DDBJ databases">
        <title>A genomic encyclopedia of anaerobic methanotrophic archaea.</title>
        <authorList>
            <person name="Skennerton C.T."/>
            <person name="Chadwick G.L."/>
            <person name="Laso-Perez R."/>
            <person name="Leu A.O."/>
            <person name="Speth D.R."/>
            <person name="Yu H."/>
            <person name="Morgan-Lang C."/>
            <person name="Hatzenpichler R."/>
            <person name="Goudeau D."/>
            <person name="Malmstrom R."/>
            <person name="Woyke T."/>
            <person name="Hallam S."/>
            <person name="Tyson G.W."/>
            <person name="Wegener G."/>
            <person name="Boetius A."/>
            <person name="Orphan V.J."/>
        </authorList>
    </citation>
    <scope>NUCLEOTIDE SEQUENCE</scope>
    <source>
        <strain evidence="1">CONS3730D10UFb2</strain>
    </source>
</reference>
<gene>
    <name evidence="1" type="ORF">C5S46_03585</name>
</gene>
<accession>A0AC61SBD3</accession>
<proteinExistence type="predicted"/>
<evidence type="ECO:0000313" key="1">
    <source>
        <dbReference type="EMBL" id="TKY91880.1"/>
    </source>
</evidence>
<comment type="caution">
    <text evidence="1">The sequence shown here is derived from an EMBL/GenBank/DDBJ whole genome shotgun (WGS) entry which is preliminary data.</text>
</comment>
<organism evidence="1 2">
    <name type="scientific">Candidatus Methanomarinus sp</name>
    <dbReference type="NCBI Taxonomy" id="3386244"/>
    <lineage>
        <taxon>Archaea</taxon>
        <taxon>Methanobacteriati</taxon>
        <taxon>Methanobacteriota</taxon>
        <taxon>Stenosarchaea group</taxon>
        <taxon>Methanomicrobia</taxon>
        <taxon>Methanosarcinales</taxon>
        <taxon>ANME-2 cluster</taxon>
        <taxon>Candidatus Methanocomedenaceae</taxon>
        <taxon>Candidatus Methanomarinus</taxon>
    </lineage>
</organism>